<dbReference type="Pfam" id="PF05485">
    <property type="entry name" value="THAP"/>
    <property type="match status" value="1"/>
</dbReference>
<evidence type="ECO:0000256" key="4">
    <source>
        <dbReference type="ARBA" id="ARBA00023125"/>
    </source>
</evidence>
<sequence length="249" mass="28372">MGRNCVAAGCTNTHKSGVSLFSFSKDKQIRNKWIKEVQKTRACWKGPSDYSCVCSDHFTEDCFKPRSLISEKMGVKAKILLKPEATPTIFMRPNTVSKPKRHSTAVIIRERARLLSEITTSHGTLDSADSIRDDMETIEQELDQPTSNEEKGSANMEKEGCVRAMEFIKNQGLDVGLFVSDWHIQVSKWMLQEMPETVHKYDVGHIARNRFVVECTVLFFMHIHIGFQKKVDKLGKQKDCESAEQWDAV</sequence>
<reference evidence="7" key="1">
    <citation type="submission" date="2017-05" db="UniProtKB">
        <authorList>
            <consortium name="EnsemblMetazoa"/>
        </authorList>
    </citation>
    <scope>IDENTIFICATION</scope>
</reference>
<evidence type="ECO:0000256" key="3">
    <source>
        <dbReference type="ARBA" id="ARBA00022833"/>
    </source>
</evidence>
<dbReference type="InParanoid" id="A0A1X7VKL4"/>
<dbReference type="AlphaFoldDB" id="A0A1X7VKL4"/>
<organism evidence="7">
    <name type="scientific">Amphimedon queenslandica</name>
    <name type="common">Sponge</name>
    <dbReference type="NCBI Taxonomy" id="400682"/>
    <lineage>
        <taxon>Eukaryota</taxon>
        <taxon>Metazoa</taxon>
        <taxon>Porifera</taxon>
        <taxon>Demospongiae</taxon>
        <taxon>Heteroscleromorpha</taxon>
        <taxon>Haplosclerida</taxon>
        <taxon>Niphatidae</taxon>
        <taxon>Amphimedon</taxon>
    </lineage>
</organism>
<dbReference type="SMART" id="SM00980">
    <property type="entry name" value="THAP"/>
    <property type="match status" value="1"/>
</dbReference>
<dbReference type="PANTHER" id="PTHR46600:SF11">
    <property type="entry name" value="THAP DOMAIN-CONTAINING PROTEIN 10"/>
    <property type="match status" value="1"/>
</dbReference>
<dbReference type="SMART" id="SM00692">
    <property type="entry name" value="DM3"/>
    <property type="match status" value="1"/>
</dbReference>
<accession>A0A1X7VKL4</accession>
<evidence type="ECO:0000313" key="7">
    <source>
        <dbReference type="EnsemblMetazoa" id="Aqu2.1.40582_001"/>
    </source>
</evidence>
<dbReference type="GO" id="GO:0008270">
    <property type="term" value="F:zinc ion binding"/>
    <property type="evidence" value="ECO:0007669"/>
    <property type="project" value="UniProtKB-KW"/>
</dbReference>
<evidence type="ECO:0000256" key="1">
    <source>
        <dbReference type="ARBA" id="ARBA00022723"/>
    </source>
</evidence>
<keyword evidence="1" id="KW-0479">Metal-binding</keyword>
<proteinExistence type="predicted"/>
<protein>
    <recommendedName>
        <fullName evidence="6">THAP-type domain-containing protein</fullName>
    </recommendedName>
</protein>
<evidence type="ECO:0000256" key="2">
    <source>
        <dbReference type="ARBA" id="ARBA00022771"/>
    </source>
</evidence>
<dbReference type="PANTHER" id="PTHR46600">
    <property type="entry name" value="THAP DOMAIN-CONTAINING"/>
    <property type="match status" value="1"/>
</dbReference>
<dbReference type="GO" id="GO:0043565">
    <property type="term" value="F:sequence-specific DNA binding"/>
    <property type="evidence" value="ECO:0007669"/>
    <property type="project" value="InterPro"/>
</dbReference>
<dbReference type="InterPro" id="IPR006612">
    <property type="entry name" value="THAP_Znf"/>
</dbReference>
<feature type="domain" description="THAP-type" evidence="6">
    <location>
        <begin position="1"/>
        <end position="90"/>
    </location>
</feature>
<keyword evidence="2 5" id="KW-0863">Zinc-finger</keyword>
<dbReference type="SUPFAM" id="SSF57716">
    <property type="entry name" value="Glucocorticoid receptor-like (DNA-binding domain)"/>
    <property type="match status" value="1"/>
</dbReference>
<evidence type="ECO:0000259" key="6">
    <source>
        <dbReference type="PROSITE" id="PS50950"/>
    </source>
</evidence>
<keyword evidence="3" id="KW-0862">Zinc</keyword>
<keyword evidence="4 5" id="KW-0238">DNA-binding</keyword>
<dbReference type="EnsemblMetazoa" id="Aqu2.1.40582_001">
    <property type="protein sequence ID" value="Aqu2.1.40582_001"/>
    <property type="gene ID" value="Aqu2.1.40582"/>
</dbReference>
<name>A0A1X7VKL4_AMPQE</name>
<evidence type="ECO:0000256" key="5">
    <source>
        <dbReference type="PROSITE-ProRule" id="PRU00309"/>
    </source>
</evidence>
<dbReference type="PROSITE" id="PS50950">
    <property type="entry name" value="ZF_THAP"/>
    <property type="match status" value="1"/>
</dbReference>
<dbReference type="InterPro" id="IPR026516">
    <property type="entry name" value="THAP1/10"/>
</dbReference>